<protein>
    <submittedName>
        <fullName evidence="2">Uncharacterized protein</fullName>
    </submittedName>
</protein>
<name>A0AAD8RZV5_LOLMU</name>
<feature type="region of interest" description="Disordered" evidence="1">
    <location>
        <begin position="152"/>
        <end position="194"/>
    </location>
</feature>
<keyword evidence="3" id="KW-1185">Reference proteome</keyword>
<gene>
    <name evidence="2" type="ORF">QYE76_060981</name>
</gene>
<accession>A0AAD8RZV5</accession>
<dbReference type="Proteomes" id="UP001231189">
    <property type="component" value="Unassembled WGS sequence"/>
</dbReference>
<dbReference type="PROSITE" id="PS50096">
    <property type="entry name" value="IQ"/>
    <property type="match status" value="1"/>
</dbReference>
<feature type="region of interest" description="Disordered" evidence="1">
    <location>
        <begin position="305"/>
        <end position="324"/>
    </location>
</feature>
<dbReference type="AlphaFoldDB" id="A0AAD8RZV5"/>
<feature type="region of interest" description="Disordered" evidence="1">
    <location>
        <begin position="261"/>
        <end position="293"/>
    </location>
</feature>
<evidence type="ECO:0000313" key="2">
    <source>
        <dbReference type="EMBL" id="KAK1643176.1"/>
    </source>
</evidence>
<proteinExistence type="predicted"/>
<evidence type="ECO:0000313" key="3">
    <source>
        <dbReference type="Proteomes" id="UP001231189"/>
    </source>
</evidence>
<sequence>MPFHQVRFHPSSSPLPAWIAIRHVSAAVRLQAAARGLLVRRRVREMRDLPLQLLQVALRCATDLNLVRCVGDLGCAVYPTGGGHAVFPRAATSKYAPSTVIRRGEDMVSLTGAHRVAPLHSAAGHRAGSFCPAGFHGIQVDVQTLCGVAPARRSRGRRQGENPNSRLHPSSCPPPPPPPAWAAGQSPRGAGAGGISLTRSRVVLRGPGALGSGAARGASCLVRRRWQGMAATVPAEWWAGAAGAARGLGRERRAVAGRLPAVRPSLGPGGLRSGPEGPRSGTGGPRSGPAPAELRPAFSIVGARAGPGGLSSGGPRRHGPSRSSSVWGVKAVFLLECNGEREVADKVSGLTSDMAASGTMRFCPWASRWGCFSAAVCSFGRGCLARSEVAATPPMVSG</sequence>
<organism evidence="2 3">
    <name type="scientific">Lolium multiflorum</name>
    <name type="common">Italian ryegrass</name>
    <name type="synonym">Lolium perenne subsp. multiflorum</name>
    <dbReference type="NCBI Taxonomy" id="4521"/>
    <lineage>
        <taxon>Eukaryota</taxon>
        <taxon>Viridiplantae</taxon>
        <taxon>Streptophyta</taxon>
        <taxon>Embryophyta</taxon>
        <taxon>Tracheophyta</taxon>
        <taxon>Spermatophyta</taxon>
        <taxon>Magnoliopsida</taxon>
        <taxon>Liliopsida</taxon>
        <taxon>Poales</taxon>
        <taxon>Poaceae</taxon>
        <taxon>BOP clade</taxon>
        <taxon>Pooideae</taxon>
        <taxon>Poodae</taxon>
        <taxon>Poeae</taxon>
        <taxon>Poeae Chloroplast Group 2 (Poeae type)</taxon>
        <taxon>Loliodinae</taxon>
        <taxon>Loliinae</taxon>
        <taxon>Lolium</taxon>
    </lineage>
</organism>
<feature type="compositionally biased region" description="Pro residues" evidence="1">
    <location>
        <begin position="171"/>
        <end position="180"/>
    </location>
</feature>
<dbReference type="EMBL" id="JAUUTY010000004">
    <property type="protein sequence ID" value="KAK1643176.1"/>
    <property type="molecule type" value="Genomic_DNA"/>
</dbReference>
<comment type="caution">
    <text evidence="2">The sequence shown here is derived from an EMBL/GenBank/DDBJ whole genome shotgun (WGS) entry which is preliminary data.</text>
</comment>
<evidence type="ECO:0000256" key="1">
    <source>
        <dbReference type="SAM" id="MobiDB-lite"/>
    </source>
</evidence>
<reference evidence="2" key="1">
    <citation type="submission" date="2023-07" db="EMBL/GenBank/DDBJ databases">
        <title>A chromosome-level genome assembly of Lolium multiflorum.</title>
        <authorList>
            <person name="Chen Y."/>
            <person name="Copetti D."/>
            <person name="Kolliker R."/>
            <person name="Studer B."/>
        </authorList>
    </citation>
    <scope>NUCLEOTIDE SEQUENCE</scope>
    <source>
        <strain evidence="2">02402/16</strain>
        <tissue evidence="2">Leaf</tissue>
    </source>
</reference>